<gene>
    <name evidence="1" type="ORF">Sps_03915</name>
</gene>
<dbReference type="Proteomes" id="UP000189545">
    <property type="component" value="Chromosome"/>
</dbReference>
<reference evidence="1 2" key="1">
    <citation type="submission" date="2016-03" db="EMBL/GenBank/DDBJ databases">
        <title>Complete genome sequence of Shewanella psychrophila WP2, a deep sea bacterium isolated from west Pacific sediment.</title>
        <authorList>
            <person name="Xu G."/>
            <person name="Jian H."/>
        </authorList>
    </citation>
    <scope>NUCLEOTIDE SEQUENCE [LARGE SCALE GENOMIC DNA]</scope>
    <source>
        <strain evidence="1 2">WP2</strain>
    </source>
</reference>
<accession>A0A1S6HTZ4</accession>
<dbReference type="RefSeq" id="WP_077753993.1">
    <property type="nucleotide sequence ID" value="NZ_CP014782.1"/>
</dbReference>
<sequence length="104" mass="11645">MRFTLFLIFVLASIIGFSETQSSSIQSKVTQGNAAQASLIKNRSIDNIQEPNHMTSPHIEGLPDEVLEAYLQANKMSDDIKEHAHPKEASINRVLNLLDIIRLM</sequence>
<protein>
    <submittedName>
        <fullName evidence="1">Uncharacterized protein</fullName>
    </submittedName>
</protein>
<dbReference type="STRING" id="225848.Sps_03915"/>
<proteinExistence type="predicted"/>
<evidence type="ECO:0000313" key="2">
    <source>
        <dbReference type="Proteomes" id="UP000189545"/>
    </source>
</evidence>
<organism evidence="1 2">
    <name type="scientific">Shewanella psychrophila</name>
    <dbReference type="NCBI Taxonomy" id="225848"/>
    <lineage>
        <taxon>Bacteria</taxon>
        <taxon>Pseudomonadati</taxon>
        <taxon>Pseudomonadota</taxon>
        <taxon>Gammaproteobacteria</taxon>
        <taxon>Alteromonadales</taxon>
        <taxon>Shewanellaceae</taxon>
        <taxon>Shewanella</taxon>
    </lineage>
</organism>
<keyword evidence="2" id="KW-1185">Reference proteome</keyword>
<name>A0A1S6HTZ4_9GAMM</name>
<evidence type="ECO:0000313" key="1">
    <source>
        <dbReference type="EMBL" id="AQS39030.1"/>
    </source>
</evidence>
<dbReference type="KEGG" id="spsw:Sps_03915"/>
<dbReference type="EMBL" id="CP014782">
    <property type="protein sequence ID" value="AQS39030.1"/>
    <property type="molecule type" value="Genomic_DNA"/>
</dbReference>
<dbReference type="AlphaFoldDB" id="A0A1S6HTZ4"/>